<dbReference type="NCBIfam" id="TIGR01451">
    <property type="entry name" value="B_ant_repeat"/>
    <property type="match status" value="1"/>
</dbReference>
<dbReference type="SUPFAM" id="SSF49478">
    <property type="entry name" value="Cna protein B-type domain"/>
    <property type="match status" value="1"/>
</dbReference>
<sequence>MKKHFSVIFVAVMLLISSVVSDSISVKANEKEIINIELLDESIKMNDTFILAVKTKAPMIKKGSIHLPDGIEWVAQKKELGKKIQYDEKNRRITFEPFDGNSRLQLQAKKIGTYQLQLHTSENEGANVSNEITFAVAKDANNIMLTADEKITAVQNLPPKTADASTPNESPQSEKSESTSGTVPPNSDEDDESVIDENDHLAALEKRAVTRANQESPPPSNLNIASSFHIVNNTDSFIHDKNKSQVVVTKDEKSQMGGLWYKRPIDLQKDFSMEMAIYLGGNPKGADGMALVFQNDPRKLNALGEAGAGLGAYATAKKGTYIQNALAFELDTYYNTGRNPGTDRLVSKKAVNKGHIAVQVPGIDNGNKSGDHYGLQIADSNNKILANDTWRQLKVNWDSKTQTLTYSLDDYKPIIYKVDNLAKTFGGNMVYWGFTGSTGGYTNYQSVSLVNLPEQNEATISKQVKNDTTATAYNDDVSVKVGDTVGYKIVMKNSNENYFESLNGQIIDTLDNRLDFKTGSLLINGISKSDTVWNKGTIQLGDVLPGDEKTIEFKATVKKPGKIKNTATYQADYETARESNEANVSTGNLIVNKRDGDTKKPLPGVVFQLEQQDGKIINNELETDATGQIKVNYLAPGNYVVKEKTALPGYLKDEEAHPVMIEADQSQGVAKLELNNYRIPTPEPTIDKTTDVKEVTKDQEFEYTLNAKNAENRGAWKDVVLTDKLPDSLKYVSSSSSVTVDGQTVTWRIPELAAGETKNVKLKVKVVKVPPTDTITNRLSAIGKDELGNDFKGDDATVTVKYKGGLELASVPAELNFGKDLTVKPTTKKYPLVNYKNKLTIRDSRVVKDTWQLNARMVEQLHNNQSELTDAIQFFTADGKRLSLNNEFVRLYQEKNKTVENNLSDNWSENKEGFRLLIDAGKGKPGDYKGVVEWTLSDAPAS</sequence>
<dbReference type="InterPro" id="IPR047589">
    <property type="entry name" value="DUF11_rpt"/>
</dbReference>
<dbReference type="OrthoDB" id="2306834at2"/>
<dbReference type="InterPro" id="IPR056573">
    <property type="entry name" value="Lectin_L-type_dom"/>
</dbReference>
<dbReference type="Gene3D" id="2.60.120.200">
    <property type="match status" value="1"/>
</dbReference>
<keyword evidence="2" id="KW-0732">Signal</keyword>
<evidence type="ECO:0000313" key="6">
    <source>
        <dbReference type="Proteomes" id="UP000243591"/>
    </source>
</evidence>
<feature type="domain" description="DUF11" evidence="3">
    <location>
        <begin position="686"/>
        <end position="799"/>
    </location>
</feature>
<keyword evidence="6" id="KW-1185">Reference proteome</keyword>
<feature type="region of interest" description="Disordered" evidence="1">
    <location>
        <begin position="156"/>
        <end position="193"/>
    </location>
</feature>
<organism evidence="5 6">
    <name type="scientific">Brochothrix thermosphacta</name>
    <name type="common">Microbacterium thermosphactum</name>
    <dbReference type="NCBI Taxonomy" id="2756"/>
    <lineage>
        <taxon>Bacteria</taxon>
        <taxon>Bacillati</taxon>
        <taxon>Bacillota</taxon>
        <taxon>Bacilli</taxon>
        <taxon>Bacillales</taxon>
        <taxon>Listeriaceae</taxon>
        <taxon>Brochothrix</taxon>
    </lineage>
</organism>
<dbReference type="InterPro" id="IPR013320">
    <property type="entry name" value="ConA-like_dom_sf"/>
</dbReference>
<dbReference type="EMBL" id="CP023483">
    <property type="protein sequence ID" value="ATF25705.1"/>
    <property type="molecule type" value="Genomic_DNA"/>
</dbReference>
<evidence type="ECO:0000259" key="4">
    <source>
        <dbReference type="Pfam" id="PF17802"/>
    </source>
</evidence>
<proteinExistence type="predicted"/>
<evidence type="ECO:0000313" key="5">
    <source>
        <dbReference type="EMBL" id="ATF25705.1"/>
    </source>
</evidence>
<reference evidence="5 6" key="1">
    <citation type="submission" date="2017-09" db="EMBL/GenBank/DDBJ databases">
        <title>Complete Genome Sequences of Two Strains of the Meat Spoilage Bacterium Brochothrix thermosphacta Isolated from Ground Chicken.</title>
        <authorList>
            <person name="Paoli G.C."/>
            <person name="Wijey C."/>
            <person name="Chen C.-Y."/>
            <person name="Nguyen L."/>
            <person name="Yan X."/>
            <person name="Irwin P.L."/>
        </authorList>
    </citation>
    <scope>NUCLEOTIDE SEQUENCE [LARGE SCALE GENOMIC DNA]</scope>
    <source>
        <strain evidence="5 6">BI</strain>
    </source>
</reference>
<dbReference type="KEGG" id="bths:CNY62_04470"/>
<feature type="chain" id="PRO_5039025540" description="DUF11 domain-containing protein" evidence="2">
    <location>
        <begin position="23"/>
        <end position="942"/>
    </location>
</feature>
<dbReference type="Pfam" id="PF18483">
    <property type="entry name" value="Lectin_L-type_dom"/>
    <property type="match status" value="1"/>
</dbReference>
<feature type="domain" description="DUF11" evidence="3">
    <location>
        <begin position="475"/>
        <end position="585"/>
    </location>
</feature>
<dbReference type="PANTHER" id="PTHR32401:SF48">
    <property type="entry name" value="LEGUME LECTIN DOMAIN-CONTAINING PROTEIN"/>
    <property type="match status" value="1"/>
</dbReference>
<dbReference type="AlphaFoldDB" id="A0A1D2L960"/>
<evidence type="ECO:0000256" key="1">
    <source>
        <dbReference type="SAM" id="MobiDB-lite"/>
    </source>
</evidence>
<dbReference type="NCBIfam" id="TIGR04226">
    <property type="entry name" value="RrgB_K2N_iso_D2"/>
    <property type="match status" value="2"/>
</dbReference>
<gene>
    <name evidence="5" type="ORF">CNY62_04470</name>
</gene>
<dbReference type="RefSeq" id="WP_069126026.1">
    <property type="nucleotide sequence ID" value="NZ_CP023483.1"/>
</dbReference>
<protein>
    <recommendedName>
        <fullName evidence="7">DUF11 domain-containing protein</fullName>
    </recommendedName>
</protein>
<dbReference type="STRING" id="2756.BFR44_07400"/>
<dbReference type="InterPro" id="IPR041033">
    <property type="entry name" value="SpaA_PFL_dom_1"/>
</dbReference>
<dbReference type="Pfam" id="PF01345">
    <property type="entry name" value="DUF11"/>
    <property type="match status" value="2"/>
</dbReference>
<dbReference type="SUPFAM" id="SSF49899">
    <property type="entry name" value="Concanavalin A-like lectins/glucanases"/>
    <property type="match status" value="1"/>
</dbReference>
<name>A0A1D2L960_BROTH</name>
<dbReference type="CDD" id="cd01951">
    <property type="entry name" value="lectin_L-type"/>
    <property type="match status" value="1"/>
</dbReference>
<evidence type="ECO:0000256" key="2">
    <source>
        <dbReference type="SAM" id="SignalP"/>
    </source>
</evidence>
<dbReference type="Proteomes" id="UP000243591">
    <property type="component" value="Chromosome"/>
</dbReference>
<dbReference type="InterPro" id="IPR050258">
    <property type="entry name" value="Leguminous_Lectin"/>
</dbReference>
<feature type="domain" description="SpaA-like prealbumin fold" evidence="4">
    <location>
        <begin position="587"/>
        <end position="667"/>
    </location>
</feature>
<dbReference type="InterPro" id="IPR001434">
    <property type="entry name" value="OmcB-like_DUF11"/>
</dbReference>
<accession>A0A1D2L960</accession>
<evidence type="ECO:0008006" key="7">
    <source>
        <dbReference type="Google" id="ProtNLM"/>
    </source>
</evidence>
<feature type="signal peptide" evidence="2">
    <location>
        <begin position="1"/>
        <end position="22"/>
    </location>
</feature>
<dbReference type="Gene3D" id="2.60.40.10">
    <property type="entry name" value="Immunoglobulins"/>
    <property type="match status" value="1"/>
</dbReference>
<dbReference type="PANTHER" id="PTHR32401">
    <property type="entry name" value="CONCANAVALIN A-LIKE LECTIN FAMILY PROTEIN"/>
    <property type="match status" value="1"/>
</dbReference>
<evidence type="ECO:0000259" key="3">
    <source>
        <dbReference type="Pfam" id="PF01345"/>
    </source>
</evidence>
<dbReference type="Gene3D" id="2.60.40.740">
    <property type="match status" value="1"/>
</dbReference>
<dbReference type="InterPro" id="IPR013783">
    <property type="entry name" value="Ig-like_fold"/>
</dbReference>
<dbReference type="InterPro" id="IPR026466">
    <property type="entry name" value="Fim_isopep_form_D2_dom"/>
</dbReference>
<dbReference type="Pfam" id="PF17802">
    <property type="entry name" value="SpaA"/>
    <property type="match status" value="1"/>
</dbReference>